<reference evidence="2 3" key="1">
    <citation type="submission" date="2019-10" db="EMBL/GenBank/DDBJ databases">
        <title>Rubrobacter sp nov SCSIO 52090 isolated from a deep-sea sediment in the South China Sea.</title>
        <authorList>
            <person name="Chen R.W."/>
        </authorList>
    </citation>
    <scope>NUCLEOTIDE SEQUENCE [LARGE SCALE GENOMIC DNA]</scope>
    <source>
        <strain evidence="2 3">SCSIO 52909</strain>
        <plasmid evidence="2 3">unnamed1</plasmid>
    </source>
</reference>
<sequence length="83" mass="8989">MKIYLMQHYSIEPDSEYKAEATGLGTERPVHLVAYGPTAAHALADLKSGLEELGFDPSGAEIDDAYNYLDADPDDAAREGENS</sequence>
<geneLocation type="plasmid" evidence="2 3">
    <name>unnamed1</name>
</geneLocation>
<dbReference type="AlphaFoldDB" id="A0A6G8QG85"/>
<proteinExistence type="predicted"/>
<dbReference type="EMBL" id="CP045120">
    <property type="protein sequence ID" value="QIN85468.1"/>
    <property type="molecule type" value="Genomic_DNA"/>
</dbReference>
<dbReference type="RefSeq" id="WP_166180798.1">
    <property type="nucleotide sequence ID" value="NZ_CP045120.1"/>
</dbReference>
<name>A0A6G8QG85_9ACTN</name>
<evidence type="ECO:0000256" key="1">
    <source>
        <dbReference type="SAM" id="MobiDB-lite"/>
    </source>
</evidence>
<gene>
    <name evidence="2" type="ORF">GBA63_22465</name>
</gene>
<organism evidence="2 3">
    <name type="scientific">Rubrobacter tropicus</name>
    <dbReference type="NCBI Taxonomy" id="2653851"/>
    <lineage>
        <taxon>Bacteria</taxon>
        <taxon>Bacillati</taxon>
        <taxon>Actinomycetota</taxon>
        <taxon>Rubrobacteria</taxon>
        <taxon>Rubrobacterales</taxon>
        <taxon>Rubrobacteraceae</taxon>
        <taxon>Rubrobacter</taxon>
    </lineage>
</organism>
<dbReference type="KEGG" id="rub:GBA63_22465"/>
<keyword evidence="3" id="KW-1185">Reference proteome</keyword>
<keyword evidence="2" id="KW-0614">Plasmid</keyword>
<evidence type="ECO:0000313" key="2">
    <source>
        <dbReference type="EMBL" id="QIN85468.1"/>
    </source>
</evidence>
<protein>
    <submittedName>
        <fullName evidence="2">Uncharacterized protein</fullName>
    </submittedName>
</protein>
<feature type="region of interest" description="Disordered" evidence="1">
    <location>
        <begin position="64"/>
        <end position="83"/>
    </location>
</feature>
<dbReference type="Proteomes" id="UP000501452">
    <property type="component" value="Plasmid unnamed1"/>
</dbReference>
<evidence type="ECO:0000313" key="3">
    <source>
        <dbReference type="Proteomes" id="UP000501452"/>
    </source>
</evidence>
<accession>A0A6G8QG85</accession>